<protein>
    <recommendedName>
        <fullName evidence="4">Integrase catalytic domain-containing protein</fullName>
    </recommendedName>
</protein>
<name>A0A6A3LNZ1_9STRA</name>
<evidence type="ECO:0000256" key="1">
    <source>
        <dbReference type="SAM" id="MobiDB-lite"/>
    </source>
</evidence>
<evidence type="ECO:0000313" key="3">
    <source>
        <dbReference type="Proteomes" id="UP000429607"/>
    </source>
</evidence>
<evidence type="ECO:0000313" key="2">
    <source>
        <dbReference type="EMBL" id="KAE9019858.1"/>
    </source>
</evidence>
<dbReference type="InterPro" id="IPR012337">
    <property type="entry name" value="RNaseH-like_sf"/>
</dbReference>
<sequence>MDHLLVNVNDAETAPSVQGDSLMGFHARQGHLVYNTIELMAKNSDSGIKITDRTHGKCAQGQITPLDCLNNRHLDNFVDHKSNYCGVFHAKKKDEDAKNFRDLLVQFEKEFGFSVYMLRTDGGGEYRKWRPVLQGKRYRKTGVQDRQPGCERVGSGGQKRCLTPQQQPAVRRTRRNRKRSRRQAEVEGDVVAGPPRALDVLTAAVTGTEVEGASCDSVEPYPMSYRQAQKSVDSAPRMTAGQEELRAIEENGIWTLQVKVCAYDRSLSVNYNLVFAAVMNMTSAKVIFALAHICGVPVRHDNVPYAYVKAAAVEGVEILLFVSDGMKMSADQLDKLGITNSL</sequence>
<dbReference type="EMBL" id="QXFV01000957">
    <property type="protein sequence ID" value="KAE9019858.1"/>
    <property type="molecule type" value="Genomic_DNA"/>
</dbReference>
<dbReference type="Proteomes" id="UP000429607">
    <property type="component" value="Unassembled WGS sequence"/>
</dbReference>
<gene>
    <name evidence="2" type="ORF">PR001_g13766</name>
</gene>
<reference evidence="2 3" key="1">
    <citation type="submission" date="2018-09" db="EMBL/GenBank/DDBJ databases">
        <title>Genomic investigation of the strawberry pathogen Phytophthora fragariae indicates pathogenicity is determined by transcriptional variation in three key races.</title>
        <authorList>
            <person name="Adams T.M."/>
            <person name="Armitage A.D."/>
            <person name="Sobczyk M.K."/>
            <person name="Bates H.J."/>
            <person name="Dunwell J.M."/>
            <person name="Nellist C.F."/>
            <person name="Harrison R.J."/>
        </authorList>
    </citation>
    <scope>NUCLEOTIDE SEQUENCE [LARGE SCALE GENOMIC DNA]</scope>
    <source>
        <strain evidence="2 3">SCRP249</strain>
    </source>
</reference>
<comment type="caution">
    <text evidence="2">The sequence shown here is derived from an EMBL/GenBank/DDBJ whole genome shotgun (WGS) entry which is preliminary data.</text>
</comment>
<evidence type="ECO:0008006" key="4">
    <source>
        <dbReference type="Google" id="ProtNLM"/>
    </source>
</evidence>
<proteinExistence type="predicted"/>
<feature type="region of interest" description="Disordered" evidence="1">
    <location>
        <begin position="143"/>
        <end position="188"/>
    </location>
</feature>
<organism evidence="2 3">
    <name type="scientific">Phytophthora rubi</name>
    <dbReference type="NCBI Taxonomy" id="129364"/>
    <lineage>
        <taxon>Eukaryota</taxon>
        <taxon>Sar</taxon>
        <taxon>Stramenopiles</taxon>
        <taxon>Oomycota</taxon>
        <taxon>Peronosporomycetes</taxon>
        <taxon>Peronosporales</taxon>
        <taxon>Peronosporaceae</taxon>
        <taxon>Phytophthora</taxon>
    </lineage>
</organism>
<dbReference type="SUPFAM" id="SSF53098">
    <property type="entry name" value="Ribonuclease H-like"/>
    <property type="match status" value="1"/>
</dbReference>
<feature type="compositionally biased region" description="Basic residues" evidence="1">
    <location>
        <begin position="171"/>
        <end position="181"/>
    </location>
</feature>
<accession>A0A6A3LNZ1</accession>
<dbReference type="AlphaFoldDB" id="A0A6A3LNZ1"/>